<sequence length="118" mass="13232">MRLEHIGIFSLLILGLANAFAEPGEARYVGREVVRAFQVQNAALDRGEYRNGQPVQGDRRRGRELNGQDTSGYGAPNDGRGSETADNSRRQGRLSPEERRALRRQIDEVGHDIYAPKR</sequence>
<reference evidence="3" key="1">
    <citation type="submission" date="2018-09" db="EMBL/GenBank/DDBJ databases">
        <authorList>
            <person name="Zhu H."/>
        </authorList>
    </citation>
    <scope>NUCLEOTIDE SEQUENCE [LARGE SCALE GENOMIC DNA]</scope>
    <source>
        <strain evidence="3">K1R23-30</strain>
    </source>
</reference>
<dbReference type="AlphaFoldDB" id="A0A3A3FJB7"/>
<dbReference type="OrthoDB" id="8724792at2"/>
<evidence type="ECO:0000313" key="2">
    <source>
        <dbReference type="EMBL" id="RJF95377.1"/>
    </source>
</evidence>
<accession>A0A3A3FJB7</accession>
<protein>
    <submittedName>
        <fullName evidence="2">Uncharacterized protein</fullName>
    </submittedName>
</protein>
<name>A0A3A3FJB7_9BURK</name>
<gene>
    <name evidence="2" type="ORF">D3871_18330</name>
</gene>
<keyword evidence="3" id="KW-1185">Reference proteome</keyword>
<feature type="compositionally biased region" description="Basic and acidic residues" evidence="1">
    <location>
        <begin position="57"/>
        <end position="66"/>
    </location>
</feature>
<proteinExistence type="predicted"/>
<feature type="region of interest" description="Disordered" evidence="1">
    <location>
        <begin position="45"/>
        <end position="118"/>
    </location>
</feature>
<organism evidence="2 3">
    <name type="scientific">Noviherbaspirillum saxi</name>
    <dbReference type="NCBI Taxonomy" id="2320863"/>
    <lineage>
        <taxon>Bacteria</taxon>
        <taxon>Pseudomonadati</taxon>
        <taxon>Pseudomonadota</taxon>
        <taxon>Betaproteobacteria</taxon>
        <taxon>Burkholderiales</taxon>
        <taxon>Oxalobacteraceae</taxon>
        <taxon>Noviherbaspirillum</taxon>
    </lineage>
</organism>
<comment type="caution">
    <text evidence="2">The sequence shown here is derived from an EMBL/GenBank/DDBJ whole genome shotgun (WGS) entry which is preliminary data.</text>
</comment>
<dbReference type="EMBL" id="QYUO01000002">
    <property type="protein sequence ID" value="RJF95377.1"/>
    <property type="molecule type" value="Genomic_DNA"/>
</dbReference>
<feature type="compositionally biased region" description="Basic and acidic residues" evidence="1">
    <location>
        <begin position="80"/>
        <end position="118"/>
    </location>
</feature>
<dbReference type="Proteomes" id="UP000265955">
    <property type="component" value="Unassembled WGS sequence"/>
</dbReference>
<evidence type="ECO:0000313" key="3">
    <source>
        <dbReference type="Proteomes" id="UP000265955"/>
    </source>
</evidence>
<evidence type="ECO:0000256" key="1">
    <source>
        <dbReference type="SAM" id="MobiDB-lite"/>
    </source>
</evidence>
<dbReference type="RefSeq" id="WP_119770527.1">
    <property type="nucleotide sequence ID" value="NZ_QYUO01000002.1"/>
</dbReference>